<name>A0A510KWV8_9FUSO</name>
<sequence>MKKLVKEFYVAFGQEKYLNKEVYRATSIERMKLRNRLFDEELKEFLEAETDVEKLDAICDMYYIAIGTTLELGAYGNQFL</sequence>
<dbReference type="EMBL" id="AP019843">
    <property type="protein sequence ID" value="BBM56019.1"/>
    <property type="molecule type" value="Genomic_DNA"/>
</dbReference>
<evidence type="ECO:0000313" key="1">
    <source>
        <dbReference type="EMBL" id="BBM56019.1"/>
    </source>
</evidence>
<gene>
    <name evidence="1" type="ORF">JMUB3936_p2035</name>
</gene>
<reference evidence="1 2" key="1">
    <citation type="submission" date="2019-07" db="EMBL/GenBank/DDBJ databases">
        <title>Complete Genome Sequence of Leptotrichia wadei Strain JMUB3936.</title>
        <authorList>
            <person name="Watanabe S."/>
            <person name="Cui L."/>
        </authorList>
    </citation>
    <scope>NUCLEOTIDE SEQUENCE [LARGE SCALE GENOMIC DNA]</scope>
    <source>
        <strain evidence="1 2">JMUB3936</strain>
        <plasmid evidence="2">pjmub3934p2 dna</plasmid>
    </source>
</reference>
<dbReference type="Pfam" id="PF01503">
    <property type="entry name" value="PRA-PH"/>
    <property type="match status" value="1"/>
</dbReference>
<accession>A0A510KWV8</accession>
<protein>
    <recommendedName>
        <fullName evidence="3">Phosphoribosyl-ATP pyrophosphohydrolase</fullName>
    </recommendedName>
</protein>
<evidence type="ECO:0008006" key="3">
    <source>
        <dbReference type="Google" id="ProtNLM"/>
    </source>
</evidence>
<dbReference type="Proteomes" id="UP000321944">
    <property type="component" value="Plasmid pJMUB3934p2"/>
</dbReference>
<evidence type="ECO:0000313" key="2">
    <source>
        <dbReference type="Proteomes" id="UP000321944"/>
    </source>
</evidence>
<dbReference type="InterPro" id="IPR021130">
    <property type="entry name" value="PRib-ATP_PPHydrolase-like"/>
</dbReference>
<dbReference type="AlphaFoldDB" id="A0A510KWV8"/>
<dbReference type="InterPro" id="IPR023292">
    <property type="entry name" value="NTP_PyroPHydrolase-like_dom_sf"/>
</dbReference>
<dbReference type="Gene3D" id="1.10.3420.10">
    <property type="entry name" value="putative ntp pyrophosphohydrolase like domain"/>
    <property type="match status" value="1"/>
</dbReference>
<organism evidence="1 2">
    <name type="scientific">Leptotrichia wadei</name>
    <dbReference type="NCBI Taxonomy" id="157687"/>
    <lineage>
        <taxon>Bacteria</taxon>
        <taxon>Fusobacteriati</taxon>
        <taxon>Fusobacteriota</taxon>
        <taxon>Fusobacteriia</taxon>
        <taxon>Fusobacteriales</taxon>
        <taxon>Leptotrichiaceae</taxon>
        <taxon>Leptotrichia</taxon>
    </lineage>
</organism>
<geneLocation type="plasmid" evidence="2">
    <name>pjmub3934p2 dna</name>
</geneLocation>
<proteinExistence type="predicted"/>
<keyword evidence="1" id="KW-0614">Plasmid</keyword>